<feature type="domain" description="USP" evidence="8">
    <location>
        <begin position="593"/>
        <end position="1210"/>
    </location>
</feature>
<dbReference type="PANTHER" id="PTHR43982:SF6">
    <property type="entry name" value="UBIQUITIN CARBOXYL-TERMINAL HYDROLASE 2-RELATED"/>
    <property type="match status" value="1"/>
</dbReference>
<feature type="region of interest" description="Disordered" evidence="7">
    <location>
        <begin position="1031"/>
        <end position="1053"/>
    </location>
</feature>
<evidence type="ECO:0000256" key="7">
    <source>
        <dbReference type="SAM" id="MobiDB-lite"/>
    </source>
</evidence>
<keyword evidence="4" id="KW-0833">Ubl conjugation pathway</keyword>
<feature type="region of interest" description="Disordered" evidence="7">
    <location>
        <begin position="687"/>
        <end position="746"/>
    </location>
</feature>
<dbReference type="GO" id="GO:0016579">
    <property type="term" value="P:protein deubiquitination"/>
    <property type="evidence" value="ECO:0007669"/>
    <property type="project" value="InterPro"/>
</dbReference>
<evidence type="ECO:0000256" key="3">
    <source>
        <dbReference type="ARBA" id="ARBA00022670"/>
    </source>
</evidence>
<keyword evidence="10" id="KW-1185">Reference proteome</keyword>
<gene>
    <name evidence="9" type="ORF">QBC33DRAFT_559773</name>
</gene>
<name>A0AAJ0BXS2_9PEZI</name>
<dbReference type="InterPro" id="IPR025305">
    <property type="entry name" value="UCH_repeat_domain"/>
</dbReference>
<evidence type="ECO:0000313" key="10">
    <source>
        <dbReference type="Proteomes" id="UP001244011"/>
    </source>
</evidence>
<evidence type="ECO:0000259" key="8">
    <source>
        <dbReference type="PROSITE" id="PS50235"/>
    </source>
</evidence>
<feature type="compositionally biased region" description="Low complexity" evidence="7">
    <location>
        <begin position="726"/>
        <end position="739"/>
    </location>
</feature>
<proteinExistence type="predicted"/>
<keyword evidence="5" id="KW-0378">Hydrolase</keyword>
<dbReference type="Proteomes" id="UP001244011">
    <property type="component" value="Unassembled WGS sequence"/>
</dbReference>
<accession>A0AAJ0BXS2</accession>
<dbReference type="InterPro" id="IPR038765">
    <property type="entry name" value="Papain-like_cys_pep_sf"/>
</dbReference>
<dbReference type="InterPro" id="IPR044635">
    <property type="entry name" value="UBP14-like"/>
</dbReference>
<feature type="compositionally biased region" description="Pro residues" evidence="7">
    <location>
        <begin position="697"/>
        <end position="713"/>
    </location>
</feature>
<dbReference type="SUPFAM" id="SSF54001">
    <property type="entry name" value="Cysteine proteinases"/>
    <property type="match status" value="1"/>
</dbReference>
<dbReference type="EC" id="3.4.19.12" evidence="2"/>
<keyword evidence="6" id="KW-0788">Thiol protease</keyword>
<dbReference type="GO" id="GO:0061136">
    <property type="term" value="P:regulation of proteasomal protein catabolic process"/>
    <property type="evidence" value="ECO:0007669"/>
    <property type="project" value="TreeGrafter"/>
</dbReference>
<evidence type="ECO:0000256" key="6">
    <source>
        <dbReference type="ARBA" id="ARBA00022807"/>
    </source>
</evidence>
<feature type="compositionally biased region" description="Basic and acidic residues" evidence="7">
    <location>
        <begin position="767"/>
        <end position="785"/>
    </location>
</feature>
<evidence type="ECO:0000256" key="5">
    <source>
        <dbReference type="ARBA" id="ARBA00022801"/>
    </source>
</evidence>
<evidence type="ECO:0000313" key="9">
    <source>
        <dbReference type="EMBL" id="KAK1766449.1"/>
    </source>
</evidence>
<dbReference type="Pfam" id="PF13446">
    <property type="entry name" value="RPT"/>
    <property type="match status" value="2"/>
</dbReference>
<protein>
    <recommendedName>
        <fullName evidence="2">ubiquitinyl hydrolase 1</fullName>
        <ecNumber evidence="2">3.4.19.12</ecNumber>
    </recommendedName>
</protein>
<dbReference type="Pfam" id="PF00443">
    <property type="entry name" value="UCH"/>
    <property type="match status" value="1"/>
</dbReference>
<dbReference type="EMBL" id="MU839011">
    <property type="protein sequence ID" value="KAK1766449.1"/>
    <property type="molecule type" value="Genomic_DNA"/>
</dbReference>
<evidence type="ECO:0000256" key="1">
    <source>
        <dbReference type="ARBA" id="ARBA00000707"/>
    </source>
</evidence>
<evidence type="ECO:0000256" key="4">
    <source>
        <dbReference type="ARBA" id="ARBA00022786"/>
    </source>
</evidence>
<dbReference type="GO" id="GO:0004843">
    <property type="term" value="F:cysteine-type deubiquitinase activity"/>
    <property type="evidence" value="ECO:0007669"/>
    <property type="project" value="UniProtKB-EC"/>
</dbReference>
<evidence type="ECO:0000256" key="2">
    <source>
        <dbReference type="ARBA" id="ARBA00012759"/>
    </source>
</evidence>
<feature type="region of interest" description="Disordered" evidence="7">
    <location>
        <begin position="1087"/>
        <end position="1111"/>
    </location>
</feature>
<reference evidence="9" key="1">
    <citation type="submission" date="2023-06" db="EMBL/GenBank/DDBJ databases">
        <title>Genome-scale phylogeny and comparative genomics of the fungal order Sordariales.</title>
        <authorList>
            <consortium name="Lawrence Berkeley National Laboratory"/>
            <person name="Hensen N."/>
            <person name="Bonometti L."/>
            <person name="Westerberg I."/>
            <person name="Brannstrom I.O."/>
            <person name="Guillou S."/>
            <person name="Cros-Aarteil S."/>
            <person name="Calhoun S."/>
            <person name="Haridas S."/>
            <person name="Kuo A."/>
            <person name="Mondo S."/>
            <person name="Pangilinan J."/>
            <person name="Riley R."/>
            <person name="Labutti K."/>
            <person name="Andreopoulos B."/>
            <person name="Lipzen A."/>
            <person name="Chen C."/>
            <person name="Yanf M."/>
            <person name="Daum C."/>
            <person name="Ng V."/>
            <person name="Clum A."/>
            <person name="Steindorff A."/>
            <person name="Ohm R."/>
            <person name="Martin F."/>
            <person name="Silar P."/>
            <person name="Natvig D."/>
            <person name="Lalanne C."/>
            <person name="Gautier V."/>
            <person name="Ament-Velasquez S.L."/>
            <person name="Kruys A."/>
            <person name="Hutchinson M.I."/>
            <person name="Powell A.J."/>
            <person name="Barry K."/>
            <person name="Miller A.N."/>
            <person name="Grigoriev I.V."/>
            <person name="Debuchy R."/>
            <person name="Gladieux P."/>
            <person name="Thoren M.H."/>
            <person name="Johannesson H."/>
        </authorList>
    </citation>
    <scope>NUCLEOTIDE SEQUENCE</scope>
    <source>
        <strain evidence="9">8032-3</strain>
    </source>
</reference>
<dbReference type="InterPro" id="IPR018200">
    <property type="entry name" value="USP_CS"/>
</dbReference>
<comment type="catalytic activity">
    <reaction evidence="1">
        <text>Thiol-dependent hydrolysis of ester, thioester, amide, peptide and isopeptide bonds formed by the C-terminal Gly of ubiquitin (a 76-residue protein attached to proteins as an intracellular targeting signal).</text>
        <dbReference type="EC" id="3.4.19.12"/>
    </reaction>
</comment>
<dbReference type="Gene3D" id="3.90.70.10">
    <property type="entry name" value="Cysteine proteinases"/>
    <property type="match status" value="2"/>
</dbReference>
<dbReference type="RefSeq" id="XP_060282662.1">
    <property type="nucleotide sequence ID" value="XM_060429999.1"/>
</dbReference>
<keyword evidence="3" id="KW-0645">Protease</keyword>
<dbReference type="PANTHER" id="PTHR43982">
    <property type="entry name" value="UBIQUITIN CARBOXYL-TERMINAL HYDROLASE"/>
    <property type="match status" value="1"/>
</dbReference>
<dbReference type="PROSITE" id="PS00973">
    <property type="entry name" value="USP_2"/>
    <property type="match status" value="1"/>
</dbReference>
<dbReference type="GO" id="GO:0070628">
    <property type="term" value="F:proteasome binding"/>
    <property type="evidence" value="ECO:0007669"/>
    <property type="project" value="TreeGrafter"/>
</dbReference>
<sequence>MAPDMSDTLHNSCGKPGRLAPRWLHDLFAGDLTDADGQPGGYFMGCQTLLARLTLPKMQAKDGKQTENGSVPSGKDHELLLVETQCLDTERGEILSCMCKHCKYHFVFDFKKGPSHTCSASEANLLCHLVLVGSSKMGAPPEKPGRWCPQTQVARWECSATRCTVEVEVSISMPRMQVEHIEWIVDEERIRRQRQQALAQDPERFANLNENLETKSLLTMNAYLRDSLAHTASSEPKKVAARNKVFVVQFGPESLPIFTYLGFTVSTINGEEYLILPHPPSFPGKTPIGSQRAFYEDARSEIMALIEDTGREQVMIHSSPAKARLERALSCYNHIHTAKPKPHDDPRDFKALGAPMNSSDDLLQFAFACQLQTDSLNKRSYYSALKNLATSRGDDIRMYVGLQASLEETGPPVSLEETRPRLSLGEVAPQLVDDPLVQAYEHFGLAPNGSEEEVLAIRRYQVACHDYPEHKKTHRQMLFRIGRARNSQAMKNVACNFTDFREACQFLDVEGIVDPSADVLMSFCEMQIRDGKEPFLIAAAMDTIADRINSSEMKERAQHYRYLGDQPDQLTGTLAHSESATCSIDSTNMNLPLGLDNLRNTCYLNSILQYFFTVKAVRNVVLNFDPNEVPSTEATRGNGEVYLGREFVVELKKLFSELDSATASFVKPQQRLANAAWISVDKVQKDEEKAALSGKPQPTPRPLPTRPVPPVPRPGATAKPTVTVDSVADSSETASISSSQTLTNLPDASSDFSFENLVFEAGADETTVERSEAQKPDGDSPRGVEKLSSDALIEALEGALAQTEIKGTEQMDVEEVMGRCINHLRAAINPASVTNANEVGGQRDEIMENLYITFANLRKEKDAPKYKRHTSQERWVTANPAASGPLSLYRALDGYFEREFIGDKLVSFTSIVTAPPIFHICIQRSQVGGGKNTNPVIIPEVLYLDRYMESDEDSELSNARKRSWDIKAQLKEMERSGDNQGANNNADPLAVFMGTRGTDVSGLALKGVANSSGTVSEGDVNMSGLAAEGDATLSDSASDGGAKLSGEASEGDANLSAMAWEKDEEGYEMIDSSLKDVLDRHGKPLASVATAPGLTDGSGSSSGSDEAECAGTEAAQVLDNKMSSDEAQLRSELDNLFVDMKTHKYCLHSVICHAGQTAKSGHYWVWIFDFEQNIWRKYNDRTVTENANTQAVLDELSTKGEPYYVMYVRDEDKNDLVSIPRLRQYAGEPSDIEMVDDIEPNPGYLEEV</sequence>
<dbReference type="AlphaFoldDB" id="A0AAJ0BXS2"/>
<organism evidence="9 10">
    <name type="scientific">Phialemonium atrogriseum</name>
    <dbReference type="NCBI Taxonomy" id="1093897"/>
    <lineage>
        <taxon>Eukaryota</taxon>
        <taxon>Fungi</taxon>
        <taxon>Dikarya</taxon>
        <taxon>Ascomycota</taxon>
        <taxon>Pezizomycotina</taxon>
        <taxon>Sordariomycetes</taxon>
        <taxon>Sordariomycetidae</taxon>
        <taxon>Cephalothecales</taxon>
        <taxon>Cephalothecaceae</taxon>
        <taxon>Phialemonium</taxon>
    </lineage>
</organism>
<dbReference type="InterPro" id="IPR028889">
    <property type="entry name" value="USP"/>
</dbReference>
<dbReference type="InterPro" id="IPR001394">
    <property type="entry name" value="Peptidase_C19_UCH"/>
</dbReference>
<dbReference type="GeneID" id="85313186"/>
<dbReference type="GO" id="GO:0043161">
    <property type="term" value="P:proteasome-mediated ubiquitin-dependent protein catabolic process"/>
    <property type="evidence" value="ECO:0007669"/>
    <property type="project" value="InterPro"/>
</dbReference>
<dbReference type="PROSITE" id="PS50235">
    <property type="entry name" value="USP_3"/>
    <property type="match status" value="1"/>
</dbReference>
<comment type="caution">
    <text evidence="9">The sequence shown here is derived from an EMBL/GenBank/DDBJ whole genome shotgun (WGS) entry which is preliminary data.</text>
</comment>
<feature type="region of interest" description="Disordered" evidence="7">
    <location>
        <begin position="765"/>
        <end position="785"/>
    </location>
</feature>